<dbReference type="Gene3D" id="1.20.1600.10">
    <property type="entry name" value="Outer membrane efflux proteins (OEP)"/>
    <property type="match status" value="1"/>
</dbReference>
<dbReference type="SUPFAM" id="SSF56954">
    <property type="entry name" value="Outer membrane efflux proteins (OEP)"/>
    <property type="match status" value="1"/>
</dbReference>
<dbReference type="HOGENOM" id="CLU_593040_0_0_12"/>
<gene>
    <name evidence="2" type="ORF">HMPREF9723_01858</name>
</gene>
<organism evidence="2">
    <name type="scientific">Treponema denticola OTK</name>
    <dbReference type="NCBI Taxonomy" id="999434"/>
    <lineage>
        <taxon>Bacteria</taxon>
        <taxon>Pseudomonadati</taxon>
        <taxon>Spirochaetota</taxon>
        <taxon>Spirochaetia</taxon>
        <taxon>Spirochaetales</taxon>
        <taxon>Treponemataceae</taxon>
        <taxon>Treponema</taxon>
    </lineage>
</organism>
<dbReference type="AlphaFoldDB" id="A0A0F6MMJ8"/>
<dbReference type="RefSeq" id="WP_002692816.1">
    <property type="nucleotide sequence ID" value="NZ_CM001797.1"/>
</dbReference>
<name>A0A0F6MMJ8_TREDN</name>
<sequence>MKHIGLILIFFIFPCLIFTESRDWDVFFNERLSYSLSASLNDIEFKKIELLEYKEKTKWIPSLSFDFPKLFAWKNIPVELSGANFLIKTKYIDVFNGKYSLVLNQALPSAGNILFSFNFNYEYLLQSKEFKQIPSFTIQLSQPITKYSFGFVNEVKKISFLKKSVNEKRFALYADFIKTFLKSALNIEVLNAESAYLKNKYLYAAEQYSTAEIEFKKERLKLDALLQIKQKMIEAKQEYGLNLNSLNRLKEEFVLNYNYEYSLMNEEDMPSLLEFLENVFLDSYIFDIQNIEYEIFLLNAEKEQAYIKNAPRFNIGFSYTPNTLKTRFSSYTASWQNLKQTEWLPELFISFSWTPDYTFTQKKEIDLIDLKISYAKNKLKTLKEKKEIKNKAKTLRIKNLKEDLHILSENLNLYLELNEEYKKLYKDGVITNLSLLEYTVTPSRQKLLKLKKLKDLIFEIF</sequence>
<dbReference type="Proteomes" id="UP000011701">
    <property type="component" value="Chromosome"/>
</dbReference>
<proteinExistence type="predicted"/>
<evidence type="ECO:0000313" key="2">
    <source>
        <dbReference type="EMBL" id="EMB20398.1"/>
    </source>
</evidence>
<feature type="coiled-coil region" evidence="1">
    <location>
        <begin position="383"/>
        <end position="417"/>
    </location>
</feature>
<protein>
    <recommendedName>
        <fullName evidence="3">Outer membrane efflux protein</fullName>
    </recommendedName>
</protein>
<comment type="caution">
    <text evidence="2">The sequence shown here is derived from an EMBL/GenBank/DDBJ whole genome shotgun (WGS) entry which is preliminary data.</text>
</comment>
<evidence type="ECO:0000256" key="1">
    <source>
        <dbReference type="SAM" id="Coils"/>
    </source>
</evidence>
<dbReference type="PATRIC" id="fig|999434.4.peg.1928"/>
<evidence type="ECO:0008006" key="3">
    <source>
        <dbReference type="Google" id="ProtNLM"/>
    </source>
</evidence>
<accession>A0A0F6MMJ8</accession>
<dbReference type="EMBL" id="AGDY01000009">
    <property type="protein sequence ID" value="EMB20398.1"/>
    <property type="molecule type" value="Genomic_DNA"/>
</dbReference>
<keyword evidence="1" id="KW-0175">Coiled coil</keyword>
<reference evidence="2" key="1">
    <citation type="submission" date="2012-01" db="EMBL/GenBank/DDBJ databases">
        <title>The Genome Sequence of Treponema denticola OTK.</title>
        <authorList>
            <consortium name="The Broad Institute Genome Sequencing Platform"/>
            <person name="Earl A."/>
            <person name="Ward D."/>
            <person name="Feldgarden M."/>
            <person name="Gevers D."/>
            <person name="Blanton J.M."/>
            <person name="Fenno C.J."/>
            <person name="Baranova O.V."/>
            <person name="Mathney J."/>
            <person name="Dewhirst F.E."/>
            <person name="Izard J."/>
            <person name="Young S.K."/>
            <person name="Zeng Q."/>
            <person name="Gargeya S."/>
            <person name="Fitzgerald M."/>
            <person name="Haas B."/>
            <person name="Abouelleil A."/>
            <person name="Alvarado L."/>
            <person name="Arachchi H.M."/>
            <person name="Berlin A."/>
            <person name="Chapman S.B."/>
            <person name="Gearin G."/>
            <person name="Goldberg J."/>
            <person name="Griggs A."/>
            <person name="Gujja S."/>
            <person name="Hansen M."/>
            <person name="Heiman D."/>
            <person name="Howarth C."/>
            <person name="Larimer J."/>
            <person name="Lui A."/>
            <person name="MacDonald P.J.P."/>
            <person name="McCowen C."/>
            <person name="Montmayeur A."/>
            <person name="Murphy C."/>
            <person name="Neiman D."/>
            <person name="Pearson M."/>
            <person name="Priest M."/>
            <person name="Roberts A."/>
            <person name="Saif S."/>
            <person name="Shea T."/>
            <person name="Sisk P."/>
            <person name="Stolte C."/>
            <person name="Sykes S."/>
            <person name="Wortman J."/>
            <person name="Nusbaum C."/>
            <person name="Birren B."/>
        </authorList>
    </citation>
    <scope>NUCLEOTIDE SEQUENCE [LARGE SCALE GENOMIC DNA]</scope>
    <source>
        <strain evidence="2">OTK</strain>
    </source>
</reference>